<feature type="coiled-coil region" evidence="4">
    <location>
        <begin position="684"/>
        <end position="728"/>
    </location>
</feature>
<evidence type="ECO:0000256" key="3">
    <source>
        <dbReference type="ARBA" id="ARBA00023236"/>
    </source>
</evidence>
<evidence type="ECO:0008006" key="7">
    <source>
        <dbReference type="Google" id="ProtNLM"/>
    </source>
</evidence>
<protein>
    <recommendedName>
        <fullName evidence="7">ATP-binding protein</fullName>
    </recommendedName>
</protein>
<keyword evidence="4" id="KW-0175">Coiled coil</keyword>
<dbReference type="AlphaFoldDB" id="A0A931CJX0"/>
<dbReference type="Pfam" id="PF13555">
    <property type="entry name" value="AAA_29"/>
    <property type="match status" value="1"/>
</dbReference>
<dbReference type="Pfam" id="PF13558">
    <property type="entry name" value="SbcC_Walker_B"/>
    <property type="match status" value="1"/>
</dbReference>
<keyword evidence="3" id="KW-0742">SOS response</keyword>
<evidence type="ECO:0000313" key="6">
    <source>
        <dbReference type="Proteomes" id="UP000598146"/>
    </source>
</evidence>
<keyword evidence="2" id="KW-0234">DNA repair</keyword>
<dbReference type="InterPro" id="IPR027417">
    <property type="entry name" value="P-loop_NTPase"/>
</dbReference>
<dbReference type="Proteomes" id="UP000598146">
    <property type="component" value="Unassembled WGS sequence"/>
</dbReference>
<evidence type="ECO:0000256" key="4">
    <source>
        <dbReference type="SAM" id="Coils"/>
    </source>
</evidence>
<evidence type="ECO:0000256" key="2">
    <source>
        <dbReference type="ARBA" id="ARBA00023204"/>
    </source>
</evidence>
<dbReference type="Gene3D" id="3.40.1140.10">
    <property type="match status" value="1"/>
</dbReference>
<dbReference type="GO" id="GO:0006302">
    <property type="term" value="P:double-strand break repair"/>
    <property type="evidence" value="ECO:0007669"/>
    <property type="project" value="TreeGrafter"/>
</dbReference>
<reference evidence="5" key="1">
    <citation type="submission" date="2020-11" db="EMBL/GenBank/DDBJ databases">
        <title>Isolation and identification of active actinomycetes.</title>
        <authorList>
            <person name="Sun X."/>
        </authorList>
    </citation>
    <scope>NUCLEOTIDE SEQUENCE</scope>
    <source>
        <strain evidence="5">NEAU-A11</strain>
    </source>
</reference>
<gene>
    <name evidence="5" type="ORF">I4J89_45615</name>
</gene>
<keyword evidence="6" id="KW-1185">Reference proteome</keyword>
<evidence type="ECO:0000256" key="1">
    <source>
        <dbReference type="ARBA" id="ARBA00022763"/>
    </source>
</evidence>
<dbReference type="EMBL" id="JADQTO010000043">
    <property type="protein sequence ID" value="MBG0568718.1"/>
    <property type="molecule type" value="Genomic_DNA"/>
</dbReference>
<dbReference type="PANTHER" id="PTHR32182">
    <property type="entry name" value="DNA REPLICATION AND REPAIR PROTEIN RECF"/>
    <property type="match status" value="1"/>
</dbReference>
<comment type="caution">
    <text evidence="5">The sequence shown here is derived from an EMBL/GenBank/DDBJ whole genome shotgun (WGS) entry which is preliminary data.</text>
</comment>
<keyword evidence="1" id="KW-0227">DNA damage</keyword>
<organism evidence="5 6">
    <name type="scientific">Actinoplanes aureus</name>
    <dbReference type="NCBI Taxonomy" id="2792083"/>
    <lineage>
        <taxon>Bacteria</taxon>
        <taxon>Bacillati</taxon>
        <taxon>Actinomycetota</taxon>
        <taxon>Actinomycetes</taxon>
        <taxon>Micromonosporales</taxon>
        <taxon>Micromonosporaceae</taxon>
        <taxon>Actinoplanes</taxon>
    </lineage>
</organism>
<accession>A0A931CJX0</accession>
<dbReference type="GO" id="GO:0000731">
    <property type="term" value="P:DNA synthesis involved in DNA repair"/>
    <property type="evidence" value="ECO:0007669"/>
    <property type="project" value="TreeGrafter"/>
</dbReference>
<dbReference type="GO" id="GO:0009432">
    <property type="term" value="P:SOS response"/>
    <property type="evidence" value="ECO:0007669"/>
    <property type="project" value="UniProtKB-KW"/>
</dbReference>
<sequence>MPETSSARTVFLGQFRLVRLQVVNWGTFCGYKDLPIDERGVLLTGPSGSGKSSLMDAHSIALLPTHDQRFNASADLSARGAKQSTRSVADYVRGAWSQTSDENDMSQIQYLRGGKPTWSAVAATYDNGIGAVTTAVVVRWFTGVENDGSALKPMYQLHDGHFDIGLLREWADREFDTRWLKSAYPAAQYPPSQTSYMNALTQRVGLGASQTGLALLGKAKAMKNVGDLNLFIRDNMLDEPDTFAAAQRVVDAFTPLNEAYETASRAHAQAQILRDVPANWELFHASGTISERAAHLLGTPVEHYLRGVHLQLIDTELEHLDEVISDLDQRLSRENEEQERKYAAFRSLDNQYRQSSTALQSLESQLQLAGLEAERRRDAYRVYSGYVTRLQRPCPHDEGSFIQLRGQLDSIKEIADIELQRDEPLRTRALGVALQATQALDVKEKELIGLQSARTLIPPIPIRVREEIAVGTGVPVADLAYAAELIDIAEGQERWRPAAERVLRSFGLRLLVPEVHKDVVGRFVDEHNMRAIVEHSTVTAVSAHQPPPAPQTLAGKLTVDRDHPSGEWLAAQLVRQFDHVCVDNARELEAHRRAVTVRGTIKLPGNHYRKDDRPEVTSPSSYILGANTAAKRAALAAEVDQLRQDAAEAGHEARQLDQRYRELGAMIDAATQVAEYTAWAQVDHASAVRAVRDLEERIEALKADNVDLQRLEVQRDYAEEKYKEAVNACARTRTAIEDHGKEQNRLIEIYEAEDRKPHTVDDAEDRAYLDEVRAGLDGTATVDTIGTVRSALRRELDHRKERAVADRKLALSKVKNAIERFLERWSDTAPDTSGDAEQSGASFAALYEEIAERRLPDAMTKFQQMISEDMVPSIGLLQRAIEKATEEIRRRIDMVNAGLRRAEFNPGTHLQIAYKASQPTEVKDFRKAVDDLLRHAPAARRDASASIAQFRRVRDLMARFTGASSEARRWRANVLDVRTGYTFYGREEDAAGVTVFTYHNTASNSGGEQEKLVAFCLAAALSYNLADDESDGRPRFAPLMLDEAFSKSDETYAAQALSVFEEFGFQMIIAAPIRMSGIVEPFIGQAVLVEKRMMPDGAHSNAAYATFGDLAARRDTELEGTIRAAA</sequence>
<dbReference type="SUPFAM" id="SSF52540">
    <property type="entry name" value="P-loop containing nucleoside triphosphate hydrolases"/>
    <property type="match status" value="1"/>
</dbReference>
<dbReference type="RefSeq" id="WP_196420488.1">
    <property type="nucleotide sequence ID" value="NZ_JADQTO010000043.1"/>
</dbReference>
<name>A0A931CJX0_9ACTN</name>
<dbReference type="PANTHER" id="PTHR32182:SF0">
    <property type="entry name" value="DNA REPLICATION AND REPAIR PROTEIN RECF"/>
    <property type="match status" value="1"/>
</dbReference>
<feature type="coiled-coil region" evidence="4">
    <location>
        <begin position="632"/>
        <end position="659"/>
    </location>
</feature>
<proteinExistence type="predicted"/>
<evidence type="ECO:0000313" key="5">
    <source>
        <dbReference type="EMBL" id="MBG0568718.1"/>
    </source>
</evidence>